<gene>
    <name evidence="2" type="ORF">IT774_06225</name>
</gene>
<feature type="signal peptide" evidence="1">
    <location>
        <begin position="1"/>
        <end position="28"/>
    </location>
</feature>
<proteinExistence type="predicted"/>
<dbReference type="KEGG" id="smaa:IT774_06225"/>
<name>A0A7S9DZD4_9ALTE</name>
<evidence type="ECO:0000256" key="1">
    <source>
        <dbReference type="SAM" id="SignalP"/>
    </source>
</evidence>
<keyword evidence="1" id="KW-0732">Signal</keyword>
<dbReference type="NCBIfam" id="NF047637">
    <property type="entry name" value="lipo_CC0125"/>
    <property type="match status" value="1"/>
</dbReference>
<organism evidence="2 3">
    <name type="scientific">Salinimonas marina</name>
    <dbReference type="NCBI Taxonomy" id="2785918"/>
    <lineage>
        <taxon>Bacteria</taxon>
        <taxon>Pseudomonadati</taxon>
        <taxon>Pseudomonadota</taxon>
        <taxon>Gammaproteobacteria</taxon>
        <taxon>Alteromonadales</taxon>
        <taxon>Alteromonadaceae</taxon>
        <taxon>Alteromonas/Salinimonas group</taxon>
        <taxon>Salinimonas</taxon>
    </lineage>
</organism>
<protein>
    <recommendedName>
        <fullName evidence="4">Lipoprotein</fullName>
    </recommendedName>
</protein>
<sequence>MAACSRTFRHVAVAATALTAILGLTACATSSSTEPTPYIKAKSANGYGYSSMELSENEYRIMFKATEATDAARVQEYSLFRAAELASAQGYDWVAVVKTDVERKLRDGKKIVRESNNTAPPVLREEQCTMSGCYEAAQPFETSDADMRVEKTRTKDIYYSIVARMANSKTALGERAFRTQEVLSRPPGEDN</sequence>
<dbReference type="Proteomes" id="UP000595095">
    <property type="component" value="Chromosome"/>
</dbReference>
<dbReference type="EMBL" id="CP064795">
    <property type="protein sequence ID" value="QPG06733.1"/>
    <property type="molecule type" value="Genomic_DNA"/>
</dbReference>
<dbReference type="PROSITE" id="PS51257">
    <property type="entry name" value="PROKAR_LIPOPROTEIN"/>
    <property type="match status" value="1"/>
</dbReference>
<keyword evidence="3" id="KW-1185">Reference proteome</keyword>
<feature type="chain" id="PRO_5032379932" description="Lipoprotein" evidence="1">
    <location>
        <begin position="29"/>
        <end position="191"/>
    </location>
</feature>
<evidence type="ECO:0000313" key="3">
    <source>
        <dbReference type="Proteomes" id="UP000595095"/>
    </source>
</evidence>
<dbReference type="AlphaFoldDB" id="A0A7S9DZD4"/>
<accession>A0A7S9DZD4</accession>
<evidence type="ECO:0008006" key="4">
    <source>
        <dbReference type="Google" id="ProtNLM"/>
    </source>
</evidence>
<reference evidence="2 3" key="1">
    <citation type="submission" date="2020-11" db="EMBL/GenBank/DDBJ databases">
        <title>Complete genome sequence for Salinimonas sp. strain G2-b.</title>
        <authorList>
            <person name="Park S.-J."/>
        </authorList>
    </citation>
    <scope>NUCLEOTIDE SEQUENCE [LARGE SCALE GENOMIC DNA]</scope>
    <source>
        <strain evidence="2 3">G2-b</strain>
    </source>
</reference>
<evidence type="ECO:0000313" key="2">
    <source>
        <dbReference type="EMBL" id="QPG06733.1"/>
    </source>
</evidence>
<dbReference type="RefSeq" id="WP_195811808.1">
    <property type="nucleotide sequence ID" value="NZ_CP064795.1"/>
</dbReference>